<organism evidence="1 2">
    <name type="scientific">Dorcoceras hygrometricum</name>
    <dbReference type="NCBI Taxonomy" id="472368"/>
    <lineage>
        <taxon>Eukaryota</taxon>
        <taxon>Viridiplantae</taxon>
        <taxon>Streptophyta</taxon>
        <taxon>Embryophyta</taxon>
        <taxon>Tracheophyta</taxon>
        <taxon>Spermatophyta</taxon>
        <taxon>Magnoliopsida</taxon>
        <taxon>eudicotyledons</taxon>
        <taxon>Gunneridae</taxon>
        <taxon>Pentapetalae</taxon>
        <taxon>asterids</taxon>
        <taxon>lamiids</taxon>
        <taxon>Lamiales</taxon>
        <taxon>Gesneriaceae</taxon>
        <taxon>Didymocarpoideae</taxon>
        <taxon>Trichosporeae</taxon>
        <taxon>Loxocarpinae</taxon>
        <taxon>Dorcoceras</taxon>
    </lineage>
</organism>
<name>A0A2Z6ZWW1_9LAMI</name>
<protein>
    <submittedName>
        <fullName evidence="1">Uncharacterized protein</fullName>
    </submittedName>
</protein>
<proteinExistence type="predicted"/>
<gene>
    <name evidence="1" type="ORF">F511_45107</name>
</gene>
<dbReference type="EMBL" id="KV027597">
    <property type="protein sequence ID" value="KZV13727.1"/>
    <property type="molecule type" value="Genomic_DNA"/>
</dbReference>
<sequence>MGAASRDLSRIAACLFLARPSRCGAIRAALVEALHAAGCALPCALAAHVISDGGRRPAAAPAMLRLCRDGWSDFF</sequence>
<evidence type="ECO:0000313" key="1">
    <source>
        <dbReference type="EMBL" id="KZV13727.1"/>
    </source>
</evidence>
<evidence type="ECO:0000313" key="2">
    <source>
        <dbReference type="Proteomes" id="UP000250235"/>
    </source>
</evidence>
<accession>A0A2Z6ZWW1</accession>
<reference evidence="1 2" key="1">
    <citation type="journal article" date="2015" name="Proc. Natl. Acad. Sci. U.S.A.">
        <title>The resurrection genome of Boea hygrometrica: A blueprint for survival of dehydration.</title>
        <authorList>
            <person name="Xiao L."/>
            <person name="Yang G."/>
            <person name="Zhang L."/>
            <person name="Yang X."/>
            <person name="Zhao S."/>
            <person name="Ji Z."/>
            <person name="Zhou Q."/>
            <person name="Hu M."/>
            <person name="Wang Y."/>
            <person name="Chen M."/>
            <person name="Xu Y."/>
            <person name="Jin H."/>
            <person name="Xiao X."/>
            <person name="Hu G."/>
            <person name="Bao F."/>
            <person name="Hu Y."/>
            <person name="Wan P."/>
            <person name="Li L."/>
            <person name="Deng X."/>
            <person name="Kuang T."/>
            <person name="Xiang C."/>
            <person name="Zhu J.K."/>
            <person name="Oliver M.J."/>
            <person name="He Y."/>
        </authorList>
    </citation>
    <scope>NUCLEOTIDE SEQUENCE [LARGE SCALE GENOMIC DNA]</scope>
    <source>
        <strain evidence="2">cv. XS01</strain>
    </source>
</reference>
<keyword evidence="2" id="KW-1185">Reference proteome</keyword>
<dbReference type="AlphaFoldDB" id="A0A2Z6ZWW1"/>
<dbReference type="Proteomes" id="UP000250235">
    <property type="component" value="Unassembled WGS sequence"/>
</dbReference>